<comment type="caution">
    <text evidence="1">The sequence shown here is derived from an EMBL/GenBank/DDBJ whole genome shotgun (WGS) entry which is preliminary data.</text>
</comment>
<reference evidence="1 2" key="1">
    <citation type="submission" date="2020-02" db="EMBL/GenBank/DDBJ databases">
        <authorList>
            <person name="Ma Q."/>
            <person name="Huang Y."/>
            <person name="Song X."/>
            <person name="Pei D."/>
        </authorList>
    </citation>
    <scope>NUCLEOTIDE SEQUENCE [LARGE SCALE GENOMIC DNA]</scope>
    <source>
        <strain evidence="1">Sxm20200214</strain>
        <tissue evidence="1">Leaf</tissue>
    </source>
</reference>
<dbReference type="Proteomes" id="UP000886595">
    <property type="component" value="Unassembled WGS sequence"/>
</dbReference>
<keyword evidence="2" id="KW-1185">Reference proteome</keyword>
<evidence type="ECO:0000313" key="1">
    <source>
        <dbReference type="EMBL" id="KAG2251066.1"/>
    </source>
</evidence>
<organism evidence="1 2">
    <name type="scientific">Brassica carinata</name>
    <name type="common">Ethiopian mustard</name>
    <name type="synonym">Abyssinian cabbage</name>
    <dbReference type="NCBI Taxonomy" id="52824"/>
    <lineage>
        <taxon>Eukaryota</taxon>
        <taxon>Viridiplantae</taxon>
        <taxon>Streptophyta</taxon>
        <taxon>Embryophyta</taxon>
        <taxon>Tracheophyta</taxon>
        <taxon>Spermatophyta</taxon>
        <taxon>Magnoliopsida</taxon>
        <taxon>eudicotyledons</taxon>
        <taxon>Gunneridae</taxon>
        <taxon>Pentapetalae</taxon>
        <taxon>rosids</taxon>
        <taxon>malvids</taxon>
        <taxon>Brassicales</taxon>
        <taxon>Brassicaceae</taxon>
        <taxon>Brassiceae</taxon>
        <taxon>Brassica</taxon>
    </lineage>
</organism>
<proteinExistence type="predicted"/>
<dbReference type="AlphaFoldDB" id="A0A8X7PFX4"/>
<sequence>MNRYGASFKFPDDEVIKSPSCLYGHDYTMILKVLVKPQAILDMLQHFSHPLGLYLCYPRCYLFSIV</sequence>
<protein>
    <submittedName>
        <fullName evidence="1">Uncharacterized protein</fullName>
    </submittedName>
</protein>
<dbReference type="EMBL" id="JAAMPC010000016">
    <property type="protein sequence ID" value="KAG2251066.1"/>
    <property type="molecule type" value="Genomic_DNA"/>
</dbReference>
<name>A0A8X7PFX4_BRACI</name>
<gene>
    <name evidence="1" type="ORF">Bca52824_081202</name>
</gene>
<accession>A0A8X7PFX4</accession>
<evidence type="ECO:0000313" key="2">
    <source>
        <dbReference type="Proteomes" id="UP000886595"/>
    </source>
</evidence>